<keyword evidence="3" id="KW-1185">Reference proteome</keyword>
<evidence type="ECO:0000313" key="2">
    <source>
        <dbReference type="EMBL" id="RPA75984.1"/>
    </source>
</evidence>
<gene>
    <name evidence="2" type="ORF">BJ508DRAFT_417800</name>
</gene>
<proteinExistence type="predicted"/>
<keyword evidence="1" id="KW-1133">Transmembrane helix</keyword>
<evidence type="ECO:0000256" key="1">
    <source>
        <dbReference type="SAM" id="Phobius"/>
    </source>
</evidence>
<feature type="transmembrane region" description="Helical" evidence="1">
    <location>
        <begin position="85"/>
        <end position="107"/>
    </location>
</feature>
<dbReference type="Proteomes" id="UP000275078">
    <property type="component" value="Unassembled WGS sequence"/>
</dbReference>
<keyword evidence="1" id="KW-0812">Transmembrane</keyword>
<reference evidence="2 3" key="1">
    <citation type="journal article" date="2018" name="Nat. Ecol. Evol.">
        <title>Pezizomycetes genomes reveal the molecular basis of ectomycorrhizal truffle lifestyle.</title>
        <authorList>
            <person name="Murat C."/>
            <person name="Payen T."/>
            <person name="Noel B."/>
            <person name="Kuo A."/>
            <person name="Morin E."/>
            <person name="Chen J."/>
            <person name="Kohler A."/>
            <person name="Krizsan K."/>
            <person name="Balestrini R."/>
            <person name="Da Silva C."/>
            <person name="Montanini B."/>
            <person name="Hainaut M."/>
            <person name="Levati E."/>
            <person name="Barry K.W."/>
            <person name="Belfiori B."/>
            <person name="Cichocki N."/>
            <person name="Clum A."/>
            <person name="Dockter R.B."/>
            <person name="Fauchery L."/>
            <person name="Guy J."/>
            <person name="Iotti M."/>
            <person name="Le Tacon F."/>
            <person name="Lindquist E.A."/>
            <person name="Lipzen A."/>
            <person name="Malagnac F."/>
            <person name="Mello A."/>
            <person name="Molinier V."/>
            <person name="Miyauchi S."/>
            <person name="Poulain J."/>
            <person name="Riccioni C."/>
            <person name="Rubini A."/>
            <person name="Sitrit Y."/>
            <person name="Splivallo R."/>
            <person name="Traeger S."/>
            <person name="Wang M."/>
            <person name="Zifcakova L."/>
            <person name="Wipf D."/>
            <person name="Zambonelli A."/>
            <person name="Paolocci F."/>
            <person name="Nowrousian M."/>
            <person name="Ottonello S."/>
            <person name="Baldrian P."/>
            <person name="Spatafora J.W."/>
            <person name="Henrissat B."/>
            <person name="Nagy L.G."/>
            <person name="Aury J.M."/>
            <person name="Wincker P."/>
            <person name="Grigoriev I.V."/>
            <person name="Bonfante P."/>
            <person name="Martin F.M."/>
        </authorList>
    </citation>
    <scope>NUCLEOTIDE SEQUENCE [LARGE SCALE GENOMIC DNA]</scope>
    <source>
        <strain evidence="2 3">RN42</strain>
    </source>
</reference>
<accession>A0A3N4I284</accession>
<name>A0A3N4I284_ASCIM</name>
<protein>
    <submittedName>
        <fullName evidence="2">Uncharacterized protein</fullName>
    </submittedName>
</protein>
<keyword evidence="1" id="KW-0472">Membrane</keyword>
<sequence length="252" mass="28575">MSPYNTPKDYPQHTTVDVYEVPMSSLPSPSLYAAPVPHQSESASTRFESFPLDLPSNPKKQPSFVVWIQKAYSSIRDAWSTIVRVMALLAICAVIPIGCFAVLFMSIGARQVSDLTPKEIPRQALVLKAARWARQNHHNDSSEELVALSTVNFDLFRIPGDHELRVDPLLEEEGQSIPKEVEFMRCLPSESIHYLGMPSEVQREVMAVFWGGDLRNCWLLTDGMLDIQRKWGPKNMEWLDRYRSDGTISIVL</sequence>
<dbReference type="EMBL" id="ML119753">
    <property type="protein sequence ID" value="RPA75984.1"/>
    <property type="molecule type" value="Genomic_DNA"/>
</dbReference>
<organism evidence="2 3">
    <name type="scientific">Ascobolus immersus RN42</name>
    <dbReference type="NCBI Taxonomy" id="1160509"/>
    <lineage>
        <taxon>Eukaryota</taxon>
        <taxon>Fungi</taxon>
        <taxon>Dikarya</taxon>
        <taxon>Ascomycota</taxon>
        <taxon>Pezizomycotina</taxon>
        <taxon>Pezizomycetes</taxon>
        <taxon>Pezizales</taxon>
        <taxon>Ascobolaceae</taxon>
        <taxon>Ascobolus</taxon>
    </lineage>
</organism>
<dbReference type="AlphaFoldDB" id="A0A3N4I284"/>
<evidence type="ECO:0000313" key="3">
    <source>
        <dbReference type="Proteomes" id="UP000275078"/>
    </source>
</evidence>